<dbReference type="AlphaFoldDB" id="A0A420XN52"/>
<gene>
    <name evidence="1" type="ORF">CLV35_2944</name>
</gene>
<dbReference type="PANTHER" id="PTHR30348:SF4">
    <property type="entry name" value="DUF72 DOMAIN-CONTAINING PROTEIN"/>
    <property type="match status" value="1"/>
</dbReference>
<keyword evidence="2" id="KW-1185">Reference proteome</keyword>
<dbReference type="RefSeq" id="WP_121194203.1">
    <property type="nucleotide sequence ID" value="NZ_RBWV01000013.1"/>
</dbReference>
<evidence type="ECO:0000313" key="1">
    <source>
        <dbReference type="EMBL" id="RKS72695.1"/>
    </source>
</evidence>
<reference evidence="1 2" key="1">
    <citation type="submission" date="2018-10" db="EMBL/GenBank/DDBJ databases">
        <title>Genomic Encyclopedia of Archaeal and Bacterial Type Strains, Phase II (KMG-II): from individual species to whole genera.</title>
        <authorList>
            <person name="Goeker M."/>
        </authorList>
    </citation>
    <scope>NUCLEOTIDE SEQUENCE [LARGE SCALE GENOMIC DNA]</scope>
    <source>
        <strain evidence="1 2">RP-AC37</strain>
    </source>
</reference>
<dbReference type="Gene3D" id="3.20.20.410">
    <property type="entry name" value="Protein of unknown function UPF0759"/>
    <property type="match status" value="1"/>
</dbReference>
<dbReference type="Proteomes" id="UP000281955">
    <property type="component" value="Unassembled WGS sequence"/>
</dbReference>
<dbReference type="SUPFAM" id="SSF117396">
    <property type="entry name" value="TM1631-like"/>
    <property type="match status" value="1"/>
</dbReference>
<sequence>MAQARIGISGWTYKPWRGEFYPKGLRQKDELSWASRQLTSIEVNGSFYALQKPESYRAWAAATPDDFVFSVKGSRFITHMKKLAGVEQALTTFFESGVYELGPKLGPVLWQLPPNLGFDADRLSAFFDLLPRTVPATGAPLRHAMEVRHDSFKVPAFPELLRQHEIALVTADTAGKWPFFDELTADFAYARLHGSEELYVSGYDPPAIRAWAQRVRAWLGAGRDTFVYFDNDVKVRAPFDARALAAELGVGPAAQAVTS</sequence>
<protein>
    <submittedName>
        <fullName evidence="1">Uncharacterized protein YecE (DUF72 family)</fullName>
    </submittedName>
</protein>
<proteinExistence type="predicted"/>
<dbReference type="InterPro" id="IPR002763">
    <property type="entry name" value="DUF72"/>
</dbReference>
<dbReference type="EMBL" id="RBWV01000013">
    <property type="protein sequence ID" value="RKS72695.1"/>
    <property type="molecule type" value="Genomic_DNA"/>
</dbReference>
<evidence type="ECO:0000313" key="2">
    <source>
        <dbReference type="Proteomes" id="UP000281955"/>
    </source>
</evidence>
<name>A0A420XN52_9ACTN</name>
<comment type="caution">
    <text evidence="1">The sequence shown here is derived from an EMBL/GenBank/DDBJ whole genome shotgun (WGS) entry which is preliminary data.</text>
</comment>
<dbReference type="PANTHER" id="PTHR30348">
    <property type="entry name" value="UNCHARACTERIZED PROTEIN YECE"/>
    <property type="match status" value="1"/>
</dbReference>
<dbReference type="OrthoDB" id="9780310at2"/>
<dbReference type="Pfam" id="PF01904">
    <property type="entry name" value="DUF72"/>
    <property type="match status" value="1"/>
</dbReference>
<organism evidence="1 2">
    <name type="scientific">Motilibacter peucedani</name>
    <dbReference type="NCBI Taxonomy" id="598650"/>
    <lineage>
        <taxon>Bacteria</taxon>
        <taxon>Bacillati</taxon>
        <taxon>Actinomycetota</taxon>
        <taxon>Actinomycetes</taxon>
        <taxon>Motilibacterales</taxon>
        <taxon>Motilibacteraceae</taxon>
        <taxon>Motilibacter</taxon>
    </lineage>
</organism>
<accession>A0A420XN52</accession>
<dbReference type="InParanoid" id="A0A420XN52"/>
<dbReference type="InterPro" id="IPR036520">
    <property type="entry name" value="UPF0759_sf"/>
</dbReference>